<reference evidence="2 3" key="1">
    <citation type="submission" date="2018-04" db="EMBL/GenBank/DDBJ databases">
        <title>Genomic Encyclopedia of Archaeal and Bacterial Type Strains, Phase II (KMG-II): from individual species to whole genera.</title>
        <authorList>
            <person name="Goeker M."/>
        </authorList>
    </citation>
    <scope>NUCLEOTIDE SEQUENCE [LARGE SCALE GENOMIC DNA]</scope>
    <source>
        <strain evidence="2 3">DSM 29955</strain>
    </source>
</reference>
<dbReference type="AlphaFoldDB" id="A0A2T6K975"/>
<dbReference type="Pfam" id="PF14248">
    <property type="entry name" value="DUF4345"/>
    <property type="match status" value="1"/>
</dbReference>
<proteinExistence type="predicted"/>
<organism evidence="2 3">
    <name type="scientific">Yoonia sediminilitoris</name>
    <dbReference type="NCBI Taxonomy" id="1286148"/>
    <lineage>
        <taxon>Bacteria</taxon>
        <taxon>Pseudomonadati</taxon>
        <taxon>Pseudomonadota</taxon>
        <taxon>Alphaproteobacteria</taxon>
        <taxon>Rhodobacterales</taxon>
        <taxon>Paracoccaceae</taxon>
        <taxon>Yoonia</taxon>
    </lineage>
</organism>
<dbReference type="RefSeq" id="WP_108387975.1">
    <property type="nucleotide sequence ID" value="NZ_QBUD01000014.1"/>
</dbReference>
<evidence type="ECO:0000256" key="1">
    <source>
        <dbReference type="SAM" id="Phobius"/>
    </source>
</evidence>
<name>A0A2T6K975_9RHOB</name>
<feature type="transmembrane region" description="Helical" evidence="1">
    <location>
        <begin position="6"/>
        <end position="23"/>
    </location>
</feature>
<keyword evidence="1" id="KW-0812">Transmembrane</keyword>
<evidence type="ECO:0000313" key="2">
    <source>
        <dbReference type="EMBL" id="PUB11301.1"/>
    </source>
</evidence>
<keyword evidence="3" id="KW-1185">Reference proteome</keyword>
<protein>
    <submittedName>
        <fullName evidence="2">Uncharacterized protein DUF4345</fullName>
    </submittedName>
</protein>
<dbReference type="InterPro" id="IPR025597">
    <property type="entry name" value="DUF4345"/>
</dbReference>
<dbReference type="OrthoDB" id="7859418at2"/>
<comment type="caution">
    <text evidence="2">The sequence shown here is derived from an EMBL/GenBank/DDBJ whole genome shotgun (WGS) entry which is preliminary data.</text>
</comment>
<keyword evidence="1" id="KW-1133">Transmembrane helix</keyword>
<gene>
    <name evidence="2" type="ORF">C8N45_11475</name>
</gene>
<keyword evidence="1" id="KW-0472">Membrane</keyword>
<evidence type="ECO:0000313" key="3">
    <source>
        <dbReference type="Proteomes" id="UP000244523"/>
    </source>
</evidence>
<accession>A0A2T6K975</accession>
<sequence>MDIINIIFALTSIGLGCFGWLAPRYTLETLDLTSGPSQMGPSEIRASAGCLFVGMGLGALILGSAEAYIMLGFCWAGAATGRLTSLILDGQSKKKWVFFVVEAAVGLLALSLNV</sequence>
<dbReference type="Proteomes" id="UP000244523">
    <property type="component" value="Unassembled WGS sequence"/>
</dbReference>
<dbReference type="EMBL" id="QBUD01000014">
    <property type="protein sequence ID" value="PUB11301.1"/>
    <property type="molecule type" value="Genomic_DNA"/>
</dbReference>
<feature type="transmembrane region" description="Helical" evidence="1">
    <location>
        <begin position="95"/>
        <end position="112"/>
    </location>
</feature>